<dbReference type="Proteomes" id="UP000294257">
    <property type="component" value="Unassembled WGS sequence"/>
</dbReference>
<dbReference type="RefSeq" id="WP_130342193.1">
    <property type="nucleotide sequence ID" value="NZ_SGWQ01000001.1"/>
</dbReference>
<sequence>MDPESALDTIIRRDRKVGTHVTATWVSIVQHNPEHEPLQLELQLSLWGVLPRHVRDGVDMPDWRLVVDGLAEFFDLVGRPRYAALCRADTTREILEAAHDEEKCTELYARAMERSHLMMPAEMQIEWWSDPGPAERVTRFYVTKAIEEAVADQLFDEDDPLFDMRLAKHASGVFDTHGTPDGIPLLEHVIRERMTAWARAVPSPLLRELLTRISPDIARSFAMPEEAARTALSTMLWVLDVCVQRGTLPDHPATVLARRCGFFDETGEQPRLSPSGDAVHDDPRRLYTGLCMHLLDGVDPAVAHTMIVVFAALLLEHEVYYDDLIHKVEVVLDELGERSELDRAMEAVFHDLDVLQSLRLREGVDGDDRYALTEFGHAVARAGIRRHVLCGEVLG</sequence>
<name>A0A4Q7L5C9_9PSEU</name>
<organism evidence="1 2">
    <name type="scientific">Herbihabitans rhizosphaerae</name>
    <dbReference type="NCBI Taxonomy" id="1872711"/>
    <lineage>
        <taxon>Bacteria</taxon>
        <taxon>Bacillati</taxon>
        <taxon>Actinomycetota</taxon>
        <taxon>Actinomycetes</taxon>
        <taxon>Pseudonocardiales</taxon>
        <taxon>Pseudonocardiaceae</taxon>
        <taxon>Herbihabitans</taxon>
    </lineage>
</organism>
<dbReference type="EMBL" id="SGWQ01000001">
    <property type="protein sequence ID" value="RZS44517.1"/>
    <property type="molecule type" value="Genomic_DNA"/>
</dbReference>
<accession>A0A4Q7L5C9</accession>
<protein>
    <submittedName>
        <fullName evidence="1">Uncharacterized protein</fullName>
    </submittedName>
</protein>
<evidence type="ECO:0000313" key="1">
    <source>
        <dbReference type="EMBL" id="RZS44517.1"/>
    </source>
</evidence>
<comment type="caution">
    <text evidence="1">The sequence shown here is derived from an EMBL/GenBank/DDBJ whole genome shotgun (WGS) entry which is preliminary data.</text>
</comment>
<dbReference type="AlphaFoldDB" id="A0A4Q7L5C9"/>
<evidence type="ECO:0000313" key="2">
    <source>
        <dbReference type="Proteomes" id="UP000294257"/>
    </source>
</evidence>
<keyword evidence="2" id="KW-1185">Reference proteome</keyword>
<gene>
    <name evidence="1" type="ORF">EV193_101393</name>
</gene>
<reference evidence="1 2" key="1">
    <citation type="submission" date="2019-02" db="EMBL/GenBank/DDBJ databases">
        <title>Genomic Encyclopedia of Type Strains, Phase IV (KMG-IV): sequencing the most valuable type-strain genomes for metagenomic binning, comparative biology and taxonomic classification.</title>
        <authorList>
            <person name="Goeker M."/>
        </authorList>
    </citation>
    <scope>NUCLEOTIDE SEQUENCE [LARGE SCALE GENOMIC DNA]</scope>
    <source>
        <strain evidence="1 2">DSM 101727</strain>
    </source>
</reference>
<dbReference type="OrthoDB" id="3655061at2"/>
<proteinExistence type="predicted"/>